<dbReference type="EMBL" id="LXFE01000294">
    <property type="protein sequence ID" value="OLL25873.1"/>
    <property type="molecule type" value="Genomic_DNA"/>
</dbReference>
<gene>
    <name evidence="2" type="ORF">NEOLI_001390</name>
</gene>
<evidence type="ECO:0000256" key="1">
    <source>
        <dbReference type="SAM" id="SignalP"/>
    </source>
</evidence>
<dbReference type="STRING" id="1198029.A0A1U7LTG2"/>
<dbReference type="AlphaFoldDB" id="A0A1U7LTG2"/>
<feature type="signal peptide" evidence="1">
    <location>
        <begin position="1"/>
        <end position="16"/>
    </location>
</feature>
<reference evidence="2 3" key="1">
    <citation type="submission" date="2016-04" db="EMBL/GenBank/DDBJ databases">
        <title>Evolutionary innovation and constraint leading to complex multicellularity in the Ascomycota.</title>
        <authorList>
            <person name="Cisse O."/>
            <person name="Nguyen A."/>
            <person name="Hewitt D.A."/>
            <person name="Jedd G."/>
            <person name="Stajich J.E."/>
        </authorList>
    </citation>
    <scope>NUCLEOTIDE SEQUENCE [LARGE SCALE GENOMIC DNA]</scope>
    <source>
        <strain evidence="2 3">DAH-3</strain>
    </source>
</reference>
<evidence type="ECO:0008006" key="4">
    <source>
        <dbReference type="Google" id="ProtNLM"/>
    </source>
</evidence>
<keyword evidence="3" id="KW-1185">Reference proteome</keyword>
<protein>
    <recommendedName>
        <fullName evidence="4">ER membrane protein complex subunit 10</fullName>
    </recommendedName>
</protein>
<organism evidence="2 3">
    <name type="scientific">Neolecta irregularis (strain DAH-3)</name>
    <dbReference type="NCBI Taxonomy" id="1198029"/>
    <lineage>
        <taxon>Eukaryota</taxon>
        <taxon>Fungi</taxon>
        <taxon>Dikarya</taxon>
        <taxon>Ascomycota</taxon>
        <taxon>Taphrinomycotina</taxon>
        <taxon>Neolectales</taxon>
        <taxon>Neolectaceae</taxon>
        <taxon>Neolecta</taxon>
    </lineage>
</organism>
<evidence type="ECO:0000313" key="2">
    <source>
        <dbReference type="EMBL" id="OLL25873.1"/>
    </source>
</evidence>
<accession>A0A1U7LTG2</accession>
<proteinExistence type="predicted"/>
<dbReference type="Pfam" id="PF21203">
    <property type="entry name" value="ECM10"/>
    <property type="match status" value="1"/>
</dbReference>
<dbReference type="OrthoDB" id="1894652at2759"/>
<dbReference type="Proteomes" id="UP000186594">
    <property type="component" value="Unassembled WGS sequence"/>
</dbReference>
<keyword evidence="1" id="KW-0732">Signal</keyword>
<comment type="caution">
    <text evidence="2">The sequence shown here is derived from an EMBL/GenBank/DDBJ whole genome shotgun (WGS) entry which is preliminary data.</text>
</comment>
<feature type="chain" id="PRO_5012685287" description="ER membrane protein complex subunit 10" evidence="1">
    <location>
        <begin position="17"/>
        <end position="192"/>
    </location>
</feature>
<evidence type="ECO:0000313" key="3">
    <source>
        <dbReference type="Proteomes" id="UP000186594"/>
    </source>
</evidence>
<name>A0A1U7LTG2_NEOID</name>
<sequence length="192" mass="21932">MRLPPRLIILFPIALATQIAIYHRSSEENGLRGYIEENRSWKEVSKALVHRGNYRIGMMNDGQIKGTYALLARILRNTVFDHSKDQLERLERNEVSEQFEVFEDQDERPWHVQYSLVPPVTESSPVIKKSLAVNGAAVVLNKPTKLNPEGKIEEIEQRTFFQKYWHLMLPVGIILVINALGAPQGEENAGTN</sequence>